<dbReference type="InterPro" id="IPR036890">
    <property type="entry name" value="HATPase_C_sf"/>
</dbReference>
<dbReference type="GO" id="GO:0000155">
    <property type="term" value="F:phosphorelay sensor kinase activity"/>
    <property type="evidence" value="ECO:0007669"/>
    <property type="project" value="InterPro"/>
</dbReference>
<dbReference type="EMBL" id="LT629779">
    <property type="protein sequence ID" value="SDT51792.1"/>
    <property type="molecule type" value="Genomic_DNA"/>
</dbReference>
<dbReference type="RefSeq" id="WP_091722382.1">
    <property type="nucleotide sequence ID" value="NZ_LT629779.1"/>
</dbReference>
<dbReference type="GO" id="GO:0005886">
    <property type="term" value="C:plasma membrane"/>
    <property type="evidence" value="ECO:0007669"/>
    <property type="project" value="UniProtKB-SubCell"/>
</dbReference>
<dbReference type="InterPro" id="IPR003661">
    <property type="entry name" value="HisK_dim/P_dom"/>
</dbReference>
<sequence>MNLRRTPASAPSDRWGAGLLVRWWRAIPAALRSVRAGLRTVRVRVLATVLAFLAVGLFVAGTTTLALNLRDLNSRVSEDLLHQSARLQDIVDQGLPDGAPYPSLDDLFTVFLRGGTLGRYESVMASIAGGDTFLPAGSQARNLGQPQVLETALAVPLDGNTALRDVVLDGHMVRLAITPVSLGGDSPNGVLVAGNEIGQQREQMVASFGTFATVSLATLLLAGAVGYAVTGRLFVPIRRLRQATETTTFEDVSSRVSVPPGDDDVSQLATDFNRMLDRLEVGIEDQRQFVDDASHELRTPLTIIGGHLQLLQPADATDVAETRVLLLEEVDRMQSLVNELLVLARSGRPDFVRPDWIDTDSFLEAAMERIHVLGDRQWQIEQLPGGWFRADRNRLTQAIEQLAANAVHATEPGDIISIGAAWVAAEDSASSEKPHEPTIDIWVADTGCGISAADQERIFDRFARAGVSRGAEGSGLGLPIVKAIAEAHGGSVRLSSRVNVGSRFVLSLPSGTSWLAF</sequence>
<dbReference type="InterPro" id="IPR036097">
    <property type="entry name" value="HisK_dim/P_sf"/>
</dbReference>
<dbReference type="CDD" id="cd06225">
    <property type="entry name" value="HAMP"/>
    <property type="match status" value="1"/>
</dbReference>
<evidence type="ECO:0000313" key="15">
    <source>
        <dbReference type="Proteomes" id="UP000198751"/>
    </source>
</evidence>
<dbReference type="Pfam" id="PF02518">
    <property type="entry name" value="HATPase_c"/>
    <property type="match status" value="1"/>
</dbReference>
<keyword evidence="15" id="KW-1185">Reference proteome</keyword>
<evidence type="ECO:0000256" key="2">
    <source>
        <dbReference type="ARBA" id="ARBA00004236"/>
    </source>
</evidence>
<evidence type="ECO:0000256" key="7">
    <source>
        <dbReference type="ARBA" id="ARBA00022777"/>
    </source>
</evidence>
<proteinExistence type="predicted"/>
<protein>
    <recommendedName>
        <fullName evidence="3">histidine kinase</fullName>
        <ecNumber evidence="3">2.7.13.3</ecNumber>
    </recommendedName>
</protein>
<dbReference type="OrthoDB" id="9786919at2"/>
<dbReference type="AlphaFoldDB" id="A0A1H2B153"/>
<dbReference type="InterPro" id="IPR050428">
    <property type="entry name" value="TCS_sensor_his_kinase"/>
</dbReference>
<evidence type="ECO:0000256" key="3">
    <source>
        <dbReference type="ARBA" id="ARBA00012438"/>
    </source>
</evidence>
<organism evidence="14 15">
    <name type="scientific">Pseudarthrobacter equi</name>
    <dbReference type="NCBI Taxonomy" id="728066"/>
    <lineage>
        <taxon>Bacteria</taxon>
        <taxon>Bacillati</taxon>
        <taxon>Actinomycetota</taxon>
        <taxon>Actinomycetes</taxon>
        <taxon>Micrococcales</taxon>
        <taxon>Micrococcaceae</taxon>
        <taxon>Pseudarthrobacter</taxon>
    </lineage>
</organism>
<evidence type="ECO:0000256" key="5">
    <source>
        <dbReference type="ARBA" id="ARBA00022679"/>
    </source>
</evidence>
<evidence type="ECO:0000256" key="6">
    <source>
        <dbReference type="ARBA" id="ARBA00022692"/>
    </source>
</evidence>
<keyword evidence="7 14" id="KW-0418">Kinase</keyword>
<dbReference type="InterPro" id="IPR005467">
    <property type="entry name" value="His_kinase_dom"/>
</dbReference>
<gene>
    <name evidence="14" type="ORF">SAMN04489743_3341</name>
</gene>
<evidence type="ECO:0000259" key="13">
    <source>
        <dbReference type="PROSITE" id="PS50885"/>
    </source>
</evidence>
<dbReference type="SUPFAM" id="SSF158472">
    <property type="entry name" value="HAMP domain-like"/>
    <property type="match status" value="1"/>
</dbReference>
<dbReference type="SMART" id="SM00388">
    <property type="entry name" value="HisKA"/>
    <property type="match status" value="1"/>
</dbReference>
<dbReference type="Gene3D" id="3.30.565.10">
    <property type="entry name" value="Histidine kinase-like ATPase, C-terminal domain"/>
    <property type="match status" value="1"/>
</dbReference>
<dbReference type="SUPFAM" id="SSF47384">
    <property type="entry name" value="Homodimeric domain of signal transducing histidine kinase"/>
    <property type="match status" value="1"/>
</dbReference>
<dbReference type="PRINTS" id="PR00344">
    <property type="entry name" value="BCTRLSENSOR"/>
</dbReference>
<keyword evidence="10 11" id="KW-0472">Membrane</keyword>
<feature type="transmembrane region" description="Helical" evidence="11">
    <location>
        <begin position="45"/>
        <end position="67"/>
    </location>
</feature>
<dbReference type="SUPFAM" id="SSF55874">
    <property type="entry name" value="ATPase domain of HSP90 chaperone/DNA topoisomerase II/histidine kinase"/>
    <property type="match status" value="1"/>
</dbReference>
<dbReference type="PROSITE" id="PS50885">
    <property type="entry name" value="HAMP"/>
    <property type="match status" value="1"/>
</dbReference>
<dbReference type="Gene3D" id="1.10.287.130">
    <property type="match status" value="1"/>
</dbReference>
<accession>A0A1H2B153</accession>
<evidence type="ECO:0000259" key="12">
    <source>
        <dbReference type="PROSITE" id="PS50109"/>
    </source>
</evidence>
<feature type="domain" description="Histidine kinase" evidence="12">
    <location>
        <begin position="292"/>
        <end position="512"/>
    </location>
</feature>
<reference evidence="15" key="1">
    <citation type="submission" date="2016-10" db="EMBL/GenBank/DDBJ databases">
        <authorList>
            <person name="Varghese N."/>
            <person name="Submissions S."/>
        </authorList>
    </citation>
    <scope>NUCLEOTIDE SEQUENCE [LARGE SCALE GENOMIC DNA]</scope>
    <source>
        <strain evidence="15">IMMIB L-1606</strain>
    </source>
</reference>
<keyword evidence="4" id="KW-0597">Phosphoprotein</keyword>
<evidence type="ECO:0000256" key="8">
    <source>
        <dbReference type="ARBA" id="ARBA00022989"/>
    </source>
</evidence>
<dbReference type="Pfam" id="PF00512">
    <property type="entry name" value="HisKA"/>
    <property type="match status" value="1"/>
</dbReference>
<evidence type="ECO:0000256" key="10">
    <source>
        <dbReference type="ARBA" id="ARBA00023136"/>
    </source>
</evidence>
<name>A0A1H2B153_9MICC</name>
<comment type="catalytic activity">
    <reaction evidence="1">
        <text>ATP + protein L-histidine = ADP + protein N-phospho-L-histidine.</text>
        <dbReference type="EC" id="2.7.13.3"/>
    </reaction>
</comment>
<dbReference type="SMART" id="SM00387">
    <property type="entry name" value="HATPase_c"/>
    <property type="match status" value="1"/>
</dbReference>
<dbReference type="Pfam" id="PF00672">
    <property type="entry name" value="HAMP"/>
    <property type="match status" value="1"/>
</dbReference>
<evidence type="ECO:0000256" key="4">
    <source>
        <dbReference type="ARBA" id="ARBA00022553"/>
    </source>
</evidence>
<dbReference type="PANTHER" id="PTHR45436:SF5">
    <property type="entry name" value="SENSOR HISTIDINE KINASE TRCS"/>
    <property type="match status" value="1"/>
</dbReference>
<dbReference type="PROSITE" id="PS50109">
    <property type="entry name" value="HIS_KIN"/>
    <property type="match status" value="1"/>
</dbReference>
<dbReference type="FunFam" id="1.10.287.130:FF:000001">
    <property type="entry name" value="Two-component sensor histidine kinase"/>
    <property type="match status" value="1"/>
</dbReference>
<dbReference type="PANTHER" id="PTHR45436">
    <property type="entry name" value="SENSOR HISTIDINE KINASE YKOH"/>
    <property type="match status" value="1"/>
</dbReference>
<dbReference type="CDD" id="cd00075">
    <property type="entry name" value="HATPase"/>
    <property type="match status" value="1"/>
</dbReference>
<comment type="subcellular location">
    <subcellularLocation>
        <location evidence="2">Cell membrane</location>
    </subcellularLocation>
</comment>
<keyword evidence="8 11" id="KW-1133">Transmembrane helix</keyword>
<dbReference type="EC" id="2.7.13.3" evidence="3"/>
<feature type="domain" description="HAMP" evidence="13">
    <location>
        <begin position="231"/>
        <end position="284"/>
    </location>
</feature>
<dbReference type="SMART" id="SM00304">
    <property type="entry name" value="HAMP"/>
    <property type="match status" value="1"/>
</dbReference>
<dbReference type="CDD" id="cd00082">
    <property type="entry name" value="HisKA"/>
    <property type="match status" value="1"/>
</dbReference>
<evidence type="ECO:0000256" key="9">
    <source>
        <dbReference type="ARBA" id="ARBA00023012"/>
    </source>
</evidence>
<evidence type="ECO:0000313" key="14">
    <source>
        <dbReference type="EMBL" id="SDT51792.1"/>
    </source>
</evidence>
<keyword evidence="6 11" id="KW-0812">Transmembrane</keyword>
<keyword evidence="9" id="KW-0902">Two-component regulatory system</keyword>
<dbReference type="Proteomes" id="UP000198751">
    <property type="component" value="Chromosome I"/>
</dbReference>
<evidence type="ECO:0000256" key="11">
    <source>
        <dbReference type="SAM" id="Phobius"/>
    </source>
</evidence>
<dbReference type="InterPro" id="IPR004358">
    <property type="entry name" value="Sig_transdc_His_kin-like_C"/>
</dbReference>
<evidence type="ECO:0000256" key="1">
    <source>
        <dbReference type="ARBA" id="ARBA00000085"/>
    </source>
</evidence>
<dbReference type="InterPro" id="IPR003660">
    <property type="entry name" value="HAMP_dom"/>
</dbReference>
<dbReference type="InterPro" id="IPR003594">
    <property type="entry name" value="HATPase_dom"/>
</dbReference>
<dbReference type="Gene3D" id="6.10.340.10">
    <property type="match status" value="1"/>
</dbReference>
<keyword evidence="5" id="KW-0808">Transferase</keyword>